<organism evidence="2 3">
    <name type="scientific">Actinomortierella ambigua</name>
    <dbReference type="NCBI Taxonomy" id="1343610"/>
    <lineage>
        <taxon>Eukaryota</taxon>
        <taxon>Fungi</taxon>
        <taxon>Fungi incertae sedis</taxon>
        <taxon>Mucoromycota</taxon>
        <taxon>Mortierellomycotina</taxon>
        <taxon>Mortierellomycetes</taxon>
        <taxon>Mortierellales</taxon>
        <taxon>Mortierellaceae</taxon>
        <taxon>Actinomortierella</taxon>
    </lineage>
</organism>
<dbReference type="Pfam" id="PF00583">
    <property type="entry name" value="Acetyltransf_1"/>
    <property type="match status" value="1"/>
</dbReference>
<gene>
    <name evidence="2" type="ORF">DFQ27_004509</name>
</gene>
<dbReference type="SUPFAM" id="SSF55729">
    <property type="entry name" value="Acyl-CoA N-acyltransferases (Nat)"/>
    <property type="match status" value="1"/>
</dbReference>
<protein>
    <recommendedName>
        <fullName evidence="1">N-acetyltransferase domain-containing protein</fullName>
    </recommendedName>
</protein>
<reference evidence="2" key="1">
    <citation type="journal article" date="2020" name="Fungal Divers.">
        <title>Resolving the Mortierellaceae phylogeny through synthesis of multi-gene phylogenetics and phylogenomics.</title>
        <authorList>
            <person name="Vandepol N."/>
            <person name="Liber J."/>
            <person name="Desiro A."/>
            <person name="Na H."/>
            <person name="Kennedy M."/>
            <person name="Barry K."/>
            <person name="Grigoriev I.V."/>
            <person name="Miller A.N."/>
            <person name="O'Donnell K."/>
            <person name="Stajich J.E."/>
            <person name="Bonito G."/>
        </authorList>
    </citation>
    <scope>NUCLEOTIDE SEQUENCE</scope>
    <source>
        <strain evidence="2">BC1065</strain>
    </source>
</reference>
<dbReference type="PROSITE" id="PS51186">
    <property type="entry name" value="GNAT"/>
    <property type="match status" value="1"/>
</dbReference>
<dbReference type="InterPro" id="IPR016181">
    <property type="entry name" value="Acyl_CoA_acyltransferase"/>
</dbReference>
<dbReference type="InterPro" id="IPR000182">
    <property type="entry name" value="GNAT_dom"/>
</dbReference>
<proteinExistence type="predicted"/>
<evidence type="ECO:0000259" key="1">
    <source>
        <dbReference type="PROSITE" id="PS51186"/>
    </source>
</evidence>
<dbReference type="Proteomes" id="UP000807716">
    <property type="component" value="Unassembled WGS sequence"/>
</dbReference>
<dbReference type="CDD" id="cd04301">
    <property type="entry name" value="NAT_SF"/>
    <property type="match status" value="1"/>
</dbReference>
<dbReference type="EMBL" id="JAAAJB010000314">
    <property type="protein sequence ID" value="KAG0258676.1"/>
    <property type="molecule type" value="Genomic_DNA"/>
</dbReference>
<accession>A0A9P6U416</accession>
<evidence type="ECO:0000313" key="3">
    <source>
        <dbReference type="Proteomes" id="UP000807716"/>
    </source>
</evidence>
<keyword evidence="3" id="KW-1185">Reference proteome</keyword>
<dbReference type="GO" id="GO:0008080">
    <property type="term" value="F:N-acetyltransferase activity"/>
    <property type="evidence" value="ECO:0007669"/>
    <property type="project" value="TreeGrafter"/>
</dbReference>
<comment type="caution">
    <text evidence="2">The sequence shown here is derived from an EMBL/GenBank/DDBJ whole genome shotgun (WGS) entry which is preliminary data.</text>
</comment>
<dbReference type="Gene3D" id="3.40.630.30">
    <property type="match status" value="1"/>
</dbReference>
<feature type="domain" description="N-acetyltransferase" evidence="1">
    <location>
        <begin position="20"/>
        <end position="218"/>
    </location>
</feature>
<dbReference type="PANTHER" id="PTHR20905:SF1">
    <property type="entry name" value="AT07410P-RELATED"/>
    <property type="match status" value="1"/>
</dbReference>
<name>A0A9P6U416_9FUNG</name>
<dbReference type="PANTHER" id="PTHR20905">
    <property type="entry name" value="N-ACETYLTRANSFERASE-RELATED"/>
    <property type="match status" value="1"/>
</dbReference>
<dbReference type="OrthoDB" id="2115692at2759"/>
<dbReference type="AlphaFoldDB" id="A0A9P6U416"/>
<evidence type="ECO:0000313" key="2">
    <source>
        <dbReference type="EMBL" id="KAG0258676.1"/>
    </source>
</evidence>
<sequence>MTPSSSSSPSATPKQRPEELSFRTMVDADFKQVSSLFVNVFHREPLGFHMGVRDDEGDEIATSSLKDPVSIVVTDSRRPEGREIVAFQGNKIIDRHYMEKLTRKPPSTCPVDAILDHMVVAWNAQTSIFKNNPNAKVMYYLAVAVEEEYEGMGLAKELLDRSMTIAKEQGCDAIVVLATAFATQHLFANRLGFDRIVQLRYEDFEMWTDSIEGERKFPFLGLAQPEFIEAYETMVKV</sequence>